<accession>A0A8J3F1D2</accession>
<name>A0A8J3F1D2_9BACI</name>
<evidence type="ECO:0000313" key="2">
    <source>
        <dbReference type="Proteomes" id="UP000626244"/>
    </source>
</evidence>
<dbReference type="EMBL" id="BMHB01000002">
    <property type="protein sequence ID" value="GGI16471.1"/>
    <property type="molecule type" value="Genomic_DNA"/>
</dbReference>
<keyword evidence="2" id="KW-1185">Reference proteome</keyword>
<dbReference type="Proteomes" id="UP000626244">
    <property type="component" value="Unassembled WGS sequence"/>
</dbReference>
<reference evidence="2" key="1">
    <citation type="journal article" date="2019" name="Int. J. Syst. Evol. Microbiol.">
        <title>The Global Catalogue of Microorganisms (GCM) 10K type strain sequencing project: providing services to taxonomists for standard genome sequencing and annotation.</title>
        <authorList>
            <consortium name="The Broad Institute Genomics Platform"/>
            <consortium name="The Broad Institute Genome Sequencing Center for Infectious Disease"/>
            <person name="Wu L."/>
            <person name="Ma J."/>
        </authorList>
    </citation>
    <scope>NUCLEOTIDE SEQUENCE [LARGE SCALE GENOMIC DNA]</scope>
    <source>
        <strain evidence="2">CGMCC 1.14993</strain>
    </source>
</reference>
<sequence length="57" mass="6663">MDMDIPKDDDIEMEETVELSGSIDKITEHKVWGAQGLFDIPDQGKSYRKRYLGNRYQ</sequence>
<proteinExistence type="predicted"/>
<protein>
    <submittedName>
        <fullName evidence="1">Uncharacterized protein</fullName>
    </submittedName>
</protein>
<dbReference type="OrthoDB" id="9859597at2"/>
<comment type="caution">
    <text evidence="1">The sequence shown here is derived from an EMBL/GenBank/DDBJ whole genome shotgun (WGS) entry which is preliminary data.</text>
</comment>
<dbReference type="RefSeq" id="WP_158093282.1">
    <property type="nucleotide sequence ID" value="NZ_BMHB01000002.1"/>
</dbReference>
<evidence type="ECO:0000313" key="1">
    <source>
        <dbReference type="EMBL" id="GGI16471.1"/>
    </source>
</evidence>
<gene>
    <name evidence="1" type="ORF">GCM10007380_33130</name>
</gene>
<organism evidence="1 2">
    <name type="scientific">Gottfriedia solisilvae</name>
    <dbReference type="NCBI Taxonomy" id="1516104"/>
    <lineage>
        <taxon>Bacteria</taxon>
        <taxon>Bacillati</taxon>
        <taxon>Bacillota</taxon>
        <taxon>Bacilli</taxon>
        <taxon>Bacillales</taxon>
        <taxon>Bacillaceae</taxon>
        <taxon>Gottfriedia</taxon>
    </lineage>
</organism>
<dbReference type="AlphaFoldDB" id="A0A8J3F1D2"/>